<dbReference type="PANTHER" id="PTHR14942">
    <property type="entry name" value="U11/U12 SMALL NUCLEAR RIBONUCLEOPROTEIN 25 KDA PROTEIN"/>
    <property type="match status" value="1"/>
</dbReference>
<evidence type="ECO:0000313" key="5">
    <source>
        <dbReference type="Proteomes" id="UP000811246"/>
    </source>
</evidence>
<dbReference type="AlphaFoldDB" id="A0A922KB22"/>
<protein>
    <recommendedName>
        <fullName evidence="3">SNRNP25 ubiquitin-like domain-containing protein</fullName>
    </recommendedName>
</protein>
<sequence>MRSRRLGVQEVSTNSSNKVRALIDRRCLAPLALNDDVEKPACCAVNQPYHRLPQQLHVNLSVLKLDGSLFDVCVSHNATVAELKWAVEEVFASRQKEISWSHVWGHFCLSYDEQKLITDKACLPKFGIKDGDQVCHLFFLLIFGALDLLIAFARRKYYFKMLQFIRHMSIQNSPFRERPKNKFACKLLSLSSSKSNAHEEKKETAAGDINIDENQDSSKCNNGYNENEEEDPIPESKFARVFRGWLSTSSLRCIARNGAEGRGRSTSRFAPNCIVGGSGSSTKYIGLKHGRNGRKMG</sequence>
<dbReference type="InterPro" id="IPR040610">
    <property type="entry name" value="SNRNP25_ubiquitin"/>
</dbReference>
<dbReference type="GO" id="GO:0000398">
    <property type="term" value="P:mRNA splicing, via spliceosome"/>
    <property type="evidence" value="ECO:0007669"/>
    <property type="project" value="InterPro"/>
</dbReference>
<evidence type="ECO:0000313" key="4">
    <source>
        <dbReference type="EMBL" id="KAG6733974.1"/>
    </source>
</evidence>
<gene>
    <name evidence="4" type="ORF">I3842_01G250100</name>
</gene>
<organism evidence="4 5">
    <name type="scientific">Carya illinoinensis</name>
    <name type="common">Pecan</name>
    <dbReference type="NCBI Taxonomy" id="32201"/>
    <lineage>
        <taxon>Eukaryota</taxon>
        <taxon>Viridiplantae</taxon>
        <taxon>Streptophyta</taxon>
        <taxon>Embryophyta</taxon>
        <taxon>Tracheophyta</taxon>
        <taxon>Spermatophyta</taxon>
        <taxon>Magnoliopsida</taxon>
        <taxon>eudicotyledons</taxon>
        <taxon>Gunneridae</taxon>
        <taxon>Pentapetalae</taxon>
        <taxon>rosids</taxon>
        <taxon>fabids</taxon>
        <taxon>Fagales</taxon>
        <taxon>Juglandaceae</taxon>
        <taxon>Carya</taxon>
    </lineage>
</organism>
<dbReference type="Proteomes" id="UP000811246">
    <property type="component" value="Chromosome 1"/>
</dbReference>
<evidence type="ECO:0000259" key="3">
    <source>
        <dbReference type="Pfam" id="PF18036"/>
    </source>
</evidence>
<comment type="caution">
    <text evidence="4">The sequence shown here is derived from an EMBL/GenBank/DDBJ whole genome shotgun (WGS) entry which is preliminary data.</text>
</comment>
<dbReference type="Pfam" id="PF18036">
    <property type="entry name" value="Ubiquitin_4"/>
    <property type="match status" value="1"/>
</dbReference>
<accession>A0A922KB22</accession>
<dbReference type="InterPro" id="IPR039690">
    <property type="entry name" value="SNRNP25"/>
</dbReference>
<dbReference type="CDD" id="cd17058">
    <property type="entry name" value="Ubl_SNRNP25"/>
    <property type="match status" value="1"/>
</dbReference>
<keyword evidence="2" id="KW-1133">Transmembrane helix</keyword>
<proteinExistence type="predicted"/>
<evidence type="ECO:0000256" key="1">
    <source>
        <dbReference type="SAM" id="MobiDB-lite"/>
    </source>
</evidence>
<name>A0A922KB22_CARIL</name>
<evidence type="ECO:0000256" key="2">
    <source>
        <dbReference type="SAM" id="Phobius"/>
    </source>
</evidence>
<keyword evidence="2" id="KW-0472">Membrane</keyword>
<dbReference type="PANTHER" id="PTHR14942:SF9">
    <property type="entry name" value="OS02G0188500 PROTEIN"/>
    <property type="match status" value="1"/>
</dbReference>
<feature type="region of interest" description="Disordered" evidence="1">
    <location>
        <begin position="198"/>
        <end position="232"/>
    </location>
</feature>
<keyword evidence="2" id="KW-0812">Transmembrane</keyword>
<reference evidence="4" key="1">
    <citation type="submission" date="2021-01" db="EMBL/GenBank/DDBJ databases">
        <authorList>
            <person name="Lovell J.T."/>
            <person name="Bentley N."/>
            <person name="Bhattarai G."/>
            <person name="Jenkins J.W."/>
            <person name="Sreedasyam A."/>
            <person name="Alarcon Y."/>
            <person name="Bock C."/>
            <person name="Boston L."/>
            <person name="Carlson J."/>
            <person name="Cervantes K."/>
            <person name="Clermont K."/>
            <person name="Krom N."/>
            <person name="Kubenka K."/>
            <person name="Mamidi S."/>
            <person name="Mattison C."/>
            <person name="Monteros M."/>
            <person name="Pisani C."/>
            <person name="Plott C."/>
            <person name="Rajasekar S."/>
            <person name="Rhein H.S."/>
            <person name="Rohla C."/>
            <person name="Song M."/>
            <person name="Hilaire R.S."/>
            <person name="Shu S."/>
            <person name="Wells L."/>
            <person name="Wang X."/>
            <person name="Webber J."/>
            <person name="Heerema R.J."/>
            <person name="Klein P."/>
            <person name="Conner P."/>
            <person name="Grauke L."/>
            <person name="Grimwood J."/>
            <person name="Schmutz J."/>
            <person name="Randall J.J."/>
        </authorList>
    </citation>
    <scope>NUCLEOTIDE SEQUENCE</scope>
    <source>
        <tissue evidence="4">Leaf</tissue>
    </source>
</reference>
<feature type="transmembrane region" description="Helical" evidence="2">
    <location>
        <begin position="136"/>
        <end position="153"/>
    </location>
</feature>
<dbReference type="EMBL" id="CM031825">
    <property type="protein sequence ID" value="KAG6733974.1"/>
    <property type="molecule type" value="Genomic_DNA"/>
</dbReference>
<feature type="domain" description="SNRNP25 ubiquitin-like" evidence="3">
    <location>
        <begin position="59"/>
        <end position="135"/>
    </location>
</feature>